<keyword evidence="4" id="KW-0862">Zinc</keyword>
<keyword evidence="2" id="KW-0479">Metal-binding</keyword>
<dbReference type="PROSITE" id="PS50865">
    <property type="entry name" value="ZF_MYND_2"/>
    <property type="match status" value="1"/>
</dbReference>
<evidence type="ECO:0000313" key="8">
    <source>
        <dbReference type="EMBL" id="CAK9017212.1"/>
    </source>
</evidence>
<evidence type="ECO:0000256" key="6">
    <source>
        <dbReference type="SAM" id="MobiDB-lite"/>
    </source>
</evidence>
<evidence type="ECO:0000256" key="5">
    <source>
        <dbReference type="PROSITE-ProRule" id="PRU00134"/>
    </source>
</evidence>
<reference evidence="8 9" key="1">
    <citation type="submission" date="2024-02" db="EMBL/GenBank/DDBJ databases">
        <authorList>
            <person name="Chen Y."/>
            <person name="Shah S."/>
            <person name="Dougan E. K."/>
            <person name="Thang M."/>
            <person name="Chan C."/>
        </authorList>
    </citation>
    <scope>NUCLEOTIDE SEQUENCE [LARGE SCALE GENOMIC DNA]</scope>
</reference>
<accession>A0ABP0JT08</accession>
<feature type="non-terminal residue" evidence="8">
    <location>
        <position position="1"/>
    </location>
</feature>
<dbReference type="Pfam" id="PF09229">
    <property type="entry name" value="Aha1_N"/>
    <property type="match status" value="1"/>
</dbReference>
<feature type="region of interest" description="Disordered" evidence="6">
    <location>
        <begin position="244"/>
        <end position="294"/>
    </location>
</feature>
<feature type="compositionally biased region" description="Basic and acidic residues" evidence="6">
    <location>
        <begin position="45"/>
        <end position="59"/>
    </location>
</feature>
<feature type="domain" description="MYND-type" evidence="7">
    <location>
        <begin position="192"/>
        <end position="230"/>
    </location>
</feature>
<evidence type="ECO:0000313" key="9">
    <source>
        <dbReference type="Proteomes" id="UP001642464"/>
    </source>
</evidence>
<dbReference type="SUPFAM" id="SSF103111">
    <property type="entry name" value="Activator of Hsp90 ATPase, Aha1"/>
    <property type="match status" value="1"/>
</dbReference>
<dbReference type="Gene3D" id="6.10.140.2220">
    <property type="match status" value="1"/>
</dbReference>
<comment type="caution">
    <text evidence="8">The sequence shown here is derived from an EMBL/GenBank/DDBJ whole genome shotgun (WGS) entry which is preliminary data.</text>
</comment>
<evidence type="ECO:0000256" key="4">
    <source>
        <dbReference type="ARBA" id="ARBA00022833"/>
    </source>
</evidence>
<name>A0ABP0JT08_9DINO</name>
<dbReference type="Pfam" id="PF01753">
    <property type="entry name" value="zf-MYND"/>
    <property type="match status" value="1"/>
</dbReference>
<dbReference type="InterPro" id="IPR015310">
    <property type="entry name" value="AHSA1-like_N"/>
</dbReference>
<feature type="region of interest" description="Disordered" evidence="6">
    <location>
        <begin position="35"/>
        <end position="68"/>
    </location>
</feature>
<evidence type="ECO:0000259" key="7">
    <source>
        <dbReference type="PROSITE" id="PS50865"/>
    </source>
</evidence>
<evidence type="ECO:0000256" key="3">
    <source>
        <dbReference type="ARBA" id="ARBA00022771"/>
    </source>
</evidence>
<feature type="compositionally biased region" description="Basic and acidic residues" evidence="6">
    <location>
        <begin position="250"/>
        <end position="266"/>
    </location>
</feature>
<keyword evidence="9" id="KW-1185">Reference proteome</keyword>
<keyword evidence="3 5" id="KW-0863">Zinc-finger</keyword>
<dbReference type="Gene3D" id="3.15.10.20">
    <property type="entry name" value="Activator of Hsp90 ATPase Aha1, N-terminal domain"/>
    <property type="match status" value="1"/>
</dbReference>
<dbReference type="PROSITE" id="PS01360">
    <property type="entry name" value="ZF_MYND_1"/>
    <property type="match status" value="1"/>
</dbReference>
<proteinExistence type="inferred from homology"/>
<dbReference type="SUPFAM" id="SSF144232">
    <property type="entry name" value="HIT/MYND zinc finger-like"/>
    <property type="match status" value="1"/>
</dbReference>
<dbReference type="InterPro" id="IPR036338">
    <property type="entry name" value="Aha1"/>
</dbReference>
<comment type="similarity">
    <text evidence="1">Belongs to the AHA1 family.</text>
</comment>
<evidence type="ECO:0000256" key="2">
    <source>
        <dbReference type="ARBA" id="ARBA00022723"/>
    </source>
</evidence>
<gene>
    <name evidence="8" type="ORF">SCF082_LOCUS13535</name>
</gene>
<sequence>DSLHSFMMGSSCWIGLGALWRSLCRRLRAIKTDAEHAPRGGKLPHGPETDALRRLRDGGGARPDASQVKPNVDYSRFELLAKEQDEGEGSKISVALCGRQGWNSQAVNGIYMEDGTLNGRVRLRKSDGSRWLKFTDDSKWMVSRYPDGRPLGEAFAAEDPEDPRAIAGPWYVCSEEQTWEEDYLVSVTPGACSGCGKPLQRIHRCSQCRAVSYCDSKCQKADWYFHKRRCRPAELPLDRTSTADAVKAAAPKESEELATMMRKESARATPTPSRERTKPMALKNQPSDSKPRAGRNWEEIDLLPWSRQTLKRLLDGAAAREGLPPLRVDFEDAGHVEVSGVQEIDGLASLWPNQGERRHLFDLSFEVVFKAVWPSDFSMMSMEGSVFLHDFTSNLVDDPEAVCGMSVKFAAQSESCLDGPRKAMQSTVLPTSRALILEALGADAWSIARGEGLMHLVHLRLRRFAQDFEAK</sequence>
<protein>
    <recommendedName>
        <fullName evidence="7">MYND-type domain-containing protein</fullName>
    </recommendedName>
</protein>
<evidence type="ECO:0000256" key="1">
    <source>
        <dbReference type="ARBA" id="ARBA00006817"/>
    </source>
</evidence>
<dbReference type="InterPro" id="IPR002893">
    <property type="entry name" value="Znf_MYND"/>
</dbReference>
<dbReference type="Proteomes" id="UP001642464">
    <property type="component" value="Unassembled WGS sequence"/>
</dbReference>
<dbReference type="EMBL" id="CAXAMM010008391">
    <property type="protein sequence ID" value="CAK9017212.1"/>
    <property type="molecule type" value="Genomic_DNA"/>
</dbReference>
<organism evidence="8 9">
    <name type="scientific">Durusdinium trenchii</name>
    <dbReference type="NCBI Taxonomy" id="1381693"/>
    <lineage>
        <taxon>Eukaryota</taxon>
        <taxon>Sar</taxon>
        <taxon>Alveolata</taxon>
        <taxon>Dinophyceae</taxon>
        <taxon>Suessiales</taxon>
        <taxon>Symbiodiniaceae</taxon>
        <taxon>Durusdinium</taxon>
    </lineage>
</organism>